<evidence type="ECO:0000256" key="7">
    <source>
        <dbReference type="ARBA" id="ARBA00022989"/>
    </source>
</evidence>
<evidence type="ECO:0000256" key="3">
    <source>
        <dbReference type="ARBA" id="ARBA00012641"/>
    </source>
</evidence>
<name>A0AA88KWU9_ARTSF</name>
<dbReference type="Gene3D" id="3.90.550.10">
    <property type="entry name" value="Spore Coat Polysaccharide Biosynthesis Protein SpsA, Chain A"/>
    <property type="match status" value="1"/>
</dbReference>
<dbReference type="SUPFAM" id="SSF53448">
    <property type="entry name" value="Nucleotide-diphospho-sugar transferases"/>
    <property type="match status" value="1"/>
</dbReference>
<dbReference type="InterPro" id="IPR005027">
    <property type="entry name" value="Glyco_trans_43"/>
</dbReference>
<evidence type="ECO:0000256" key="4">
    <source>
        <dbReference type="ARBA" id="ARBA00022679"/>
    </source>
</evidence>
<comment type="caution">
    <text evidence="13">The sequence shown here is derived from an EMBL/GenBank/DDBJ whole genome shotgun (WGS) entry which is preliminary data.</text>
</comment>
<comment type="cofactor">
    <cofactor evidence="11 12">
        <name>Mn(2+)</name>
        <dbReference type="ChEBI" id="CHEBI:29035"/>
    </cofactor>
</comment>
<comment type="subcellular location">
    <subcellularLocation>
        <location evidence="12">Golgi apparatus membrane</location>
        <topology evidence="12">Single-pass type II membrane protein</topology>
    </subcellularLocation>
    <subcellularLocation>
        <location evidence="1">Membrane</location>
        <topology evidence="1">Single-pass type II membrane protein</topology>
    </subcellularLocation>
</comment>
<accession>A0AA88KWU9</accession>
<proteinExistence type="inferred from homology"/>
<evidence type="ECO:0000256" key="1">
    <source>
        <dbReference type="ARBA" id="ARBA00004606"/>
    </source>
</evidence>
<evidence type="ECO:0000313" key="14">
    <source>
        <dbReference type="Proteomes" id="UP001187531"/>
    </source>
</evidence>
<sequence>MPEEYASEPGFKPKGVSNRMAALEWLRSNNITRGVIYFADDDNTYDLELFEESDGLQDVPLSILADKIESSSDVDKGDEFYLSKLSGFLDYLTDCEYLPSDRLL</sequence>
<dbReference type="GO" id="GO:0046872">
    <property type="term" value="F:metal ion binding"/>
    <property type="evidence" value="ECO:0007669"/>
    <property type="project" value="UniProtKB-KW"/>
</dbReference>
<dbReference type="Proteomes" id="UP001187531">
    <property type="component" value="Unassembled WGS sequence"/>
</dbReference>
<evidence type="ECO:0000256" key="9">
    <source>
        <dbReference type="ARBA" id="ARBA00023180"/>
    </source>
</evidence>
<keyword evidence="4 12" id="KW-0808">Transferase</keyword>
<comment type="pathway">
    <text evidence="12">Protein modification; protein glycosylation.</text>
</comment>
<evidence type="ECO:0000256" key="10">
    <source>
        <dbReference type="ARBA" id="ARBA00047979"/>
    </source>
</evidence>
<keyword evidence="8" id="KW-0472">Membrane</keyword>
<dbReference type="EMBL" id="JAVRJZ010000021">
    <property type="protein sequence ID" value="KAK2705056.1"/>
    <property type="molecule type" value="Genomic_DNA"/>
</dbReference>
<keyword evidence="5" id="KW-0812">Transmembrane</keyword>
<protein>
    <recommendedName>
        <fullName evidence="3 12">Galactosylgalactosylxylosylprotein 3-beta-glucuronosyltransferase</fullName>
        <ecNumber evidence="3 12">2.4.1.135</ecNumber>
    </recommendedName>
</protein>
<organism evidence="13 14">
    <name type="scientific">Artemia franciscana</name>
    <name type="common">Brine shrimp</name>
    <name type="synonym">Artemia sanfranciscana</name>
    <dbReference type="NCBI Taxonomy" id="6661"/>
    <lineage>
        <taxon>Eukaryota</taxon>
        <taxon>Metazoa</taxon>
        <taxon>Ecdysozoa</taxon>
        <taxon>Arthropoda</taxon>
        <taxon>Crustacea</taxon>
        <taxon>Branchiopoda</taxon>
        <taxon>Anostraca</taxon>
        <taxon>Artemiidae</taxon>
        <taxon>Artemia</taxon>
    </lineage>
</organism>
<dbReference type="GO" id="GO:0000139">
    <property type="term" value="C:Golgi membrane"/>
    <property type="evidence" value="ECO:0007669"/>
    <property type="project" value="UniProtKB-SubCell"/>
</dbReference>
<keyword evidence="11 12" id="KW-0464">Manganese</keyword>
<keyword evidence="11 12" id="KW-0479">Metal-binding</keyword>
<keyword evidence="12" id="KW-0333">Golgi apparatus</keyword>
<keyword evidence="9" id="KW-0325">Glycoprotein</keyword>
<comment type="similarity">
    <text evidence="2 12">Belongs to the glycosyltransferase 43 family.</text>
</comment>
<evidence type="ECO:0000256" key="5">
    <source>
        <dbReference type="ARBA" id="ARBA00022692"/>
    </source>
</evidence>
<dbReference type="EC" id="2.4.1.135" evidence="3 12"/>
<dbReference type="AlphaFoldDB" id="A0AA88KWU9"/>
<dbReference type="GO" id="GO:0015018">
    <property type="term" value="F:galactosylgalactosylxylosylprotein 3-beta-glucuronosyltransferase activity"/>
    <property type="evidence" value="ECO:0007669"/>
    <property type="project" value="UniProtKB-UniRule"/>
</dbReference>
<keyword evidence="14" id="KW-1185">Reference proteome</keyword>
<evidence type="ECO:0000256" key="12">
    <source>
        <dbReference type="RuleBase" id="RU363127"/>
    </source>
</evidence>
<dbReference type="InterPro" id="IPR029044">
    <property type="entry name" value="Nucleotide-diphossugar_trans"/>
</dbReference>
<evidence type="ECO:0000313" key="13">
    <source>
        <dbReference type="EMBL" id="KAK2705056.1"/>
    </source>
</evidence>
<evidence type="ECO:0000256" key="6">
    <source>
        <dbReference type="ARBA" id="ARBA00022968"/>
    </source>
</evidence>
<keyword evidence="7" id="KW-1133">Transmembrane helix</keyword>
<comment type="catalytic activity">
    <reaction evidence="10 12">
        <text>3-O-(beta-D-galactosyl-(1-&gt;3)-beta-D-galactosyl-(1-&gt;4)-beta-D-xylosyl)-L-seryl-[protein] + UDP-alpha-D-glucuronate = 3-O-(beta-D-GlcA-(1-&gt;3)-beta-D-Gal-(1-&gt;3)-beta-D-Gal-(1-&gt;4)-beta-D-Xyl)-L-seryl-[protein] + UDP + H(+)</text>
        <dbReference type="Rhea" id="RHEA:24168"/>
        <dbReference type="Rhea" id="RHEA-COMP:12571"/>
        <dbReference type="Rhea" id="RHEA-COMP:12573"/>
        <dbReference type="ChEBI" id="CHEBI:15378"/>
        <dbReference type="ChEBI" id="CHEBI:58052"/>
        <dbReference type="ChEBI" id="CHEBI:58223"/>
        <dbReference type="ChEBI" id="CHEBI:132090"/>
        <dbReference type="ChEBI" id="CHEBI:132093"/>
        <dbReference type="EC" id="2.4.1.135"/>
    </reaction>
</comment>
<evidence type="ECO:0000256" key="2">
    <source>
        <dbReference type="ARBA" id="ARBA00007706"/>
    </source>
</evidence>
<evidence type="ECO:0000256" key="8">
    <source>
        <dbReference type="ARBA" id="ARBA00023136"/>
    </source>
</evidence>
<evidence type="ECO:0000256" key="11">
    <source>
        <dbReference type="PIRSR" id="PIRSR605027-3"/>
    </source>
</evidence>
<feature type="binding site" evidence="11">
    <location>
        <position position="42"/>
    </location>
    <ligand>
        <name>Mn(2+)</name>
        <dbReference type="ChEBI" id="CHEBI:29035"/>
    </ligand>
</feature>
<reference evidence="13" key="1">
    <citation type="submission" date="2023-07" db="EMBL/GenBank/DDBJ databases">
        <title>Chromosome-level genome assembly of Artemia franciscana.</title>
        <authorList>
            <person name="Jo E."/>
        </authorList>
    </citation>
    <scope>NUCLEOTIDE SEQUENCE</scope>
    <source>
        <tissue evidence="13">Whole body</tissue>
    </source>
</reference>
<dbReference type="Pfam" id="PF03360">
    <property type="entry name" value="Glyco_transf_43"/>
    <property type="match status" value="1"/>
</dbReference>
<keyword evidence="6 12" id="KW-0735">Signal-anchor</keyword>
<gene>
    <name evidence="13" type="ORF">QYM36_017183</name>
</gene>